<accession>A0A2Z4G9M6</accession>
<evidence type="ECO:0000313" key="2">
    <source>
        <dbReference type="Proteomes" id="UP000249873"/>
    </source>
</evidence>
<keyword evidence="2" id="KW-1185">Reference proteome</keyword>
<dbReference type="KEGG" id="als:DJ013_05370"/>
<dbReference type="Proteomes" id="UP000249873">
    <property type="component" value="Chromosome"/>
</dbReference>
<protein>
    <submittedName>
        <fullName evidence="1">Uncharacterized protein</fullName>
    </submittedName>
</protein>
<name>A0A2Z4G9M6_9BACT</name>
<proteinExistence type="predicted"/>
<dbReference type="EMBL" id="CP029480">
    <property type="protein sequence ID" value="AWV97623.1"/>
    <property type="molecule type" value="Genomic_DNA"/>
</dbReference>
<sequence>MQLSLIDEVPEMSKSFFLDVFAEAVVDANNASIRLETIDGQQVPCDLKVSVPRKIISKFPGGTIYKLDTRLVRKNGRKPYFIAVNRKNVRRAMEFFEYNLKVQNGFDYIPPTKKRKK</sequence>
<reference evidence="1 2" key="1">
    <citation type="submission" date="2018-05" db="EMBL/GenBank/DDBJ databases">
        <title>Complete genome sequence of Arcticibacterium luteifluviistationis SM1504T, a cytophagaceae bacterium isolated from Arctic surface seawater.</title>
        <authorList>
            <person name="Li Y."/>
            <person name="Qin Q.-L."/>
        </authorList>
    </citation>
    <scope>NUCLEOTIDE SEQUENCE [LARGE SCALE GENOMIC DNA]</scope>
    <source>
        <strain evidence="1 2">SM1504</strain>
    </source>
</reference>
<dbReference type="OrthoDB" id="1260906at2"/>
<gene>
    <name evidence="1" type="ORF">DJ013_05370</name>
</gene>
<organism evidence="1 2">
    <name type="scientific">Arcticibacterium luteifluviistationis</name>
    <dbReference type="NCBI Taxonomy" id="1784714"/>
    <lineage>
        <taxon>Bacteria</taxon>
        <taxon>Pseudomonadati</taxon>
        <taxon>Bacteroidota</taxon>
        <taxon>Cytophagia</taxon>
        <taxon>Cytophagales</taxon>
        <taxon>Leadbetterellaceae</taxon>
        <taxon>Arcticibacterium</taxon>
    </lineage>
</organism>
<dbReference type="RefSeq" id="WP_111370725.1">
    <property type="nucleotide sequence ID" value="NZ_CP029480.1"/>
</dbReference>
<evidence type="ECO:0000313" key="1">
    <source>
        <dbReference type="EMBL" id="AWV97623.1"/>
    </source>
</evidence>
<dbReference type="AlphaFoldDB" id="A0A2Z4G9M6"/>